<sequence length="37" mass="4477">MQTQLFSEESSEYANKIWSNLSYSLEHMFKLSYIKEN</sequence>
<dbReference type="AlphaFoldDB" id="A0A166JNL2"/>
<evidence type="ECO:0000313" key="1">
    <source>
        <dbReference type="EMBL" id="KZK06451.1"/>
    </source>
</evidence>
<proteinExistence type="predicted"/>
<reference evidence="1 2" key="1">
    <citation type="submission" date="2015-08" db="EMBL/GenBank/DDBJ databases">
        <title>Draft Genome Sequences of 11 Lactococcus lactis subspecies cremoris strains.</title>
        <authorList>
            <person name="Wels M."/>
            <person name="Backus L."/>
            <person name="Boekhorst J."/>
            <person name="Dijkstra A."/>
            <person name="Beerthuizen M."/>
            <person name="Siezen R."/>
            <person name="Bachmann H."/>
            <person name="Van Hijum S."/>
        </authorList>
    </citation>
    <scope>NUCLEOTIDE SEQUENCE [LARGE SCALE GENOMIC DNA]</scope>
    <source>
        <strain evidence="1 2">KW10</strain>
    </source>
</reference>
<protein>
    <submittedName>
        <fullName evidence="1">Uncharacterized protein</fullName>
    </submittedName>
</protein>
<comment type="caution">
    <text evidence="1">The sequence shown here is derived from an EMBL/GenBank/DDBJ whole genome shotgun (WGS) entry which is preliminary data.</text>
</comment>
<accession>A0A166JNL2</accession>
<name>A0A166JNL2_LACLC</name>
<gene>
    <name evidence="1" type="ORF">AB996_1227</name>
</gene>
<dbReference type="PATRIC" id="fig|1359.32.peg.1394"/>
<dbReference type="Proteomes" id="UP000076519">
    <property type="component" value="Unassembled WGS sequence"/>
</dbReference>
<evidence type="ECO:0000313" key="2">
    <source>
        <dbReference type="Proteomes" id="UP000076519"/>
    </source>
</evidence>
<organism evidence="1 2">
    <name type="scientific">Lactococcus lactis subsp. cremoris</name>
    <name type="common">Streptococcus cremoris</name>
    <dbReference type="NCBI Taxonomy" id="1359"/>
    <lineage>
        <taxon>Bacteria</taxon>
        <taxon>Bacillati</taxon>
        <taxon>Bacillota</taxon>
        <taxon>Bacilli</taxon>
        <taxon>Lactobacillales</taxon>
        <taxon>Streptococcaceae</taxon>
        <taxon>Lactococcus</taxon>
    </lineage>
</organism>
<dbReference type="EMBL" id="LIYF01000020">
    <property type="protein sequence ID" value="KZK06451.1"/>
    <property type="molecule type" value="Genomic_DNA"/>
</dbReference>